<evidence type="ECO:0000313" key="2">
    <source>
        <dbReference type="EMBL" id="GAA2098445.1"/>
    </source>
</evidence>
<organism evidence="2 3">
    <name type="scientific">Kitasatospora saccharophila</name>
    <dbReference type="NCBI Taxonomy" id="407973"/>
    <lineage>
        <taxon>Bacteria</taxon>
        <taxon>Bacillati</taxon>
        <taxon>Actinomycetota</taxon>
        <taxon>Actinomycetes</taxon>
        <taxon>Kitasatosporales</taxon>
        <taxon>Streptomycetaceae</taxon>
        <taxon>Kitasatospora</taxon>
    </lineage>
</organism>
<gene>
    <name evidence="2" type="ORF">GCM10009759_29430</name>
</gene>
<keyword evidence="3" id="KW-1185">Reference proteome</keyword>
<dbReference type="Proteomes" id="UP001500897">
    <property type="component" value="Unassembled WGS sequence"/>
</dbReference>
<accession>A0ABN2WT51</accession>
<protein>
    <submittedName>
        <fullName evidence="2">Uncharacterized protein</fullName>
    </submittedName>
</protein>
<name>A0ABN2WT51_9ACTN</name>
<proteinExistence type="predicted"/>
<comment type="caution">
    <text evidence="2">The sequence shown here is derived from an EMBL/GenBank/DDBJ whole genome shotgun (WGS) entry which is preliminary data.</text>
</comment>
<reference evidence="2 3" key="1">
    <citation type="journal article" date="2019" name="Int. J. Syst. Evol. Microbiol.">
        <title>The Global Catalogue of Microorganisms (GCM) 10K type strain sequencing project: providing services to taxonomists for standard genome sequencing and annotation.</title>
        <authorList>
            <consortium name="The Broad Institute Genomics Platform"/>
            <consortium name="The Broad Institute Genome Sequencing Center for Infectious Disease"/>
            <person name="Wu L."/>
            <person name="Ma J."/>
        </authorList>
    </citation>
    <scope>NUCLEOTIDE SEQUENCE [LARGE SCALE GENOMIC DNA]</scope>
    <source>
        <strain evidence="2 3">JCM 14559</strain>
    </source>
</reference>
<dbReference type="RefSeq" id="WP_344552507.1">
    <property type="nucleotide sequence ID" value="NZ_BAAANS010000017.1"/>
</dbReference>
<sequence>MDNYDIHVSAARQLLTDCHRRYNGRFSAQEAAAVAQVEALLAIAAAIRSHPHCPTTQHAAAQAAAVTASTPPARRPE</sequence>
<dbReference type="EMBL" id="BAAANS010000017">
    <property type="protein sequence ID" value="GAA2098445.1"/>
    <property type="molecule type" value="Genomic_DNA"/>
</dbReference>
<evidence type="ECO:0000256" key="1">
    <source>
        <dbReference type="SAM" id="MobiDB-lite"/>
    </source>
</evidence>
<evidence type="ECO:0000313" key="3">
    <source>
        <dbReference type="Proteomes" id="UP001500897"/>
    </source>
</evidence>
<feature type="region of interest" description="Disordered" evidence="1">
    <location>
        <begin position="55"/>
        <end position="77"/>
    </location>
</feature>